<evidence type="ECO:0000256" key="1">
    <source>
        <dbReference type="SAM" id="MobiDB-lite"/>
    </source>
</evidence>
<sequence length="90" mass="10317">MAHSSVLMSRHARHSTLGQQMRREECRSRFGIQVTRLPIGRERPDDVFDDRIARAQCDRQCLEVRAAFPQLIGSLLDDGPWDMHLDGGQD</sequence>
<feature type="region of interest" description="Disordered" evidence="1">
    <location>
        <begin position="1"/>
        <end position="23"/>
    </location>
</feature>
<accession>A0A060ZG58</accession>
<protein>
    <submittedName>
        <fullName evidence="2">Uncharacterized protein</fullName>
    </submittedName>
</protein>
<name>A0A060ZG58_9ACTN</name>
<dbReference type="AlphaFoldDB" id="A0A060ZG58"/>
<dbReference type="HOGENOM" id="CLU_2439517_0_0_11"/>
<reference evidence="2" key="1">
    <citation type="submission" date="2014-05" db="EMBL/GenBank/DDBJ databases">
        <authorList>
            <person name="Horn Fabian"/>
        </authorList>
    </citation>
    <scope>NUCLEOTIDE SEQUENCE</scope>
</reference>
<proteinExistence type="predicted"/>
<gene>
    <name evidence="2" type="ORF">SIRAN1940</name>
</gene>
<dbReference type="EMBL" id="LK022848">
    <property type="protein sequence ID" value="CDR04958.1"/>
    <property type="molecule type" value="Genomic_DNA"/>
</dbReference>
<evidence type="ECO:0000313" key="2">
    <source>
        <dbReference type="EMBL" id="CDR04958.1"/>
    </source>
</evidence>
<organism evidence="2">
    <name type="scientific">Streptomyces iranensis</name>
    <dbReference type="NCBI Taxonomy" id="576784"/>
    <lineage>
        <taxon>Bacteria</taxon>
        <taxon>Bacillati</taxon>
        <taxon>Actinomycetota</taxon>
        <taxon>Actinomycetes</taxon>
        <taxon>Kitasatosporales</taxon>
        <taxon>Streptomycetaceae</taxon>
        <taxon>Streptomyces</taxon>
        <taxon>Streptomyces violaceusniger group</taxon>
    </lineage>
</organism>